<evidence type="ECO:0000313" key="1">
    <source>
        <dbReference type="EMBL" id="MPY43822.1"/>
    </source>
</evidence>
<keyword evidence="2" id="KW-1185">Reference proteome</keyword>
<dbReference type="Proteomes" id="UP000326979">
    <property type="component" value="Unassembled WGS sequence"/>
</dbReference>
<dbReference type="AlphaFoldDB" id="A0A5N8W9M8"/>
<sequence>MAAETRADEIAAILTGAVVRSVGRAADMGVVEFDGPRGETVMAHLQCPFRIVQDGTIVLGSADMRYAQKGAGPKAFEEFRMIFDARATKLTAILGELHPTVDDVTVGEAGELTVSWEPAFRLVAFPDCSGRIEAWRVLVRGGAHHGFPPDTI</sequence>
<organism evidence="1 2">
    <name type="scientific">Streptomyces phyllanthi</name>
    <dbReference type="NCBI Taxonomy" id="1803180"/>
    <lineage>
        <taxon>Bacteria</taxon>
        <taxon>Bacillati</taxon>
        <taxon>Actinomycetota</taxon>
        <taxon>Actinomycetes</taxon>
        <taxon>Kitasatosporales</taxon>
        <taxon>Streptomycetaceae</taxon>
        <taxon>Streptomyces</taxon>
    </lineage>
</organism>
<protein>
    <submittedName>
        <fullName evidence="1">Uncharacterized protein</fullName>
    </submittedName>
</protein>
<accession>A0A5N8W9M8</accession>
<proteinExistence type="predicted"/>
<dbReference type="RefSeq" id="WP_152788771.1">
    <property type="nucleotide sequence ID" value="NZ_BAABEQ010000066.1"/>
</dbReference>
<name>A0A5N8W9M8_9ACTN</name>
<gene>
    <name evidence="1" type="ORF">FNH04_29165</name>
</gene>
<reference evidence="1 2" key="1">
    <citation type="submission" date="2019-07" db="EMBL/GenBank/DDBJ databases">
        <title>New species of Amycolatopsis and Streptomyces.</title>
        <authorList>
            <person name="Duangmal K."/>
            <person name="Teo W.F.A."/>
            <person name="Lipun K."/>
        </authorList>
    </citation>
    <scope>NUCLEOTIDE SEQUENCE [LARGE SCALE GENOMIC DNA]</scope>
    <source>
        <strain evidence="1 2">TISTR 2346</strain>
    </source>
</reference>
<evidence type="ECO:0000313" key="2">
    <source>
        <dbReference type="Proteomes" id="UP000326979"/>
    </source>
</evidence>
<comment type="caution">
    <text evidence="1">The sequence shown here is derived from an EMBL/GenBank/DDBJ whole genome shotgun (WGS) entry which is preliminary data.</text>
</comment>
<dbReference type="OrthoDB" id="3624663at2"/>
<dbReference type="EMBL" id="VJZE01000261">
    <property type="protein sequence ID" value="MPY43822.1"/>
    <property type="molecule type" value="Genomic_DNA"/>
</dbReference>